<dbReference type="CDD" id="cd10967">
    <property type="entry name" value="CE4_GLA_like_6s"/>
    <property type="match status" value="1"/>
</dbReference>
<evidence type="ECO:0000313" key="6">
    <source>
        <dbReference type="Proteomes" id="UP001162834"/>
    </source>
</evidence>
<dbReference type="InterPro" id="IPR002509">
    <property type="entry name" value="NODB_dom"/>
</dbReference>
<evidence type="ECO:0000256" key="2">
    <source>
        <dbReference type="SAM" id="MobiDB-lite"/>
    </source>
</evidence>
<protein>
    <recommendedName>
        <fullName evidence="4">NodB homology domain-containing protein</fullName>
    </recommendedName>
</protein>
<reference evidence="5" key="1">
    <citation type="journal article" date="2022" name="Int. J. Syst. Evol. Microbiol.">
        <title>Pseudomonas aegrilactucae sp. nov. and Pseudomonas morbosilactucae sp. nov., pathogens causing bacterial rot of lettuce in Japan.</title>
        <authorList>
            <person name="Sawada H."/>
            <person name="Fujikawa T."/>
            <person name="Satou M."/>
        </authorList>
    </citation>
    <scope>NUCLEOTIDE SEQUENCE</scope>
    <source>
        <strain evidence="5">0166_1</strain>
    </source>
</reference>
<evidence type="ECO:0000256" key="3">
    <source>
        <dbReference type="SAM" id="SignalP"/>
    </source>
</evidence>
<accession>A0A9E6XYD9</accession>
<dbReference type="SUPFAM" id="SSF88713">
    <property type="entry name" value="Glycoside hydrolase/deacetylase"/>
    <property type="match status" value="1"/>
</dbReference>
<name>A0A9E6XYD9_9ACTN</name>
<dbReference type="Gene3D" id="3.20.20.370">
    <property type="entry name" value="Glycoside hydrolase/deacetylase"/>
    <property type="match status" value="1"/>
</dbReference>
<dbReference type="InterPro" id="IPR051398">
    <property type="entry name" value="Polysacch_Deacetylase"/>
</dbReference>
<dbReference type="PANTHER" id="PTHR34216:SF11">
    <property type="entry name" value="CHITOOLIGOSACCHARIDE DEACETYLASE"/>
    <property type="match status" value="1"/>
</dbReference>
<feature type="chain" id="PRO_5038343622" description="NodB homology domain-containing protein" evidence="3">
    <location>
        <begin position="29"/>
        <end position="333"/>
    </location>
</feature>
<dbReference type="PANTHER" id="PTHR34216">
    <property type="match status" value="1"/>
</dbReference>
<evidence type="ECO:0000256" key="1">
    <source>
        <dbReference type="ARBA" id="ARBA00022729"/>
    </source>
</evidence>
<feature type="compositionally biased region" description="Basic residues" evidence="2">
    <location>
        <begin position="279"/>
        <end position="301"/>
    </location>
</feature>
<dbReference type="KEGG" id="sbae:DSM104329_02572"/>
<evidence type="ECO:0000313" key="5">
    <source>
        <dbReference type="EMBL" id="UGS36172.1"/>
    </source>
</evidence>
<dbReference type="InterPro" id="IPR011330">
    <property type="entry name" value="Glyco_hydro/deAcase_b/a-brl"/>
</dbReference>
<feature type="signal peptide" evidence="3">
    <location>
        <begin position="1"/>
        <end position="28"/>
    </location>
</feature>
<feature type="compositionally biased region" description="Pro residues" evidence="2">
    <location>
        <begin position="263"/>
        <end position="274"/>
    </location>
</feature>
<keyword evidence="6" id="KW-1185">Reference proteome</keyword>
<evidence type="ECO:0000259" key="4">
    <source>
        <dbReference type="PROSITE" id="PS51677"/>
    </source>
</evidence>
<dbReference type="EMBL" id="CP087164">
    <property type="protein sequence ID" value="UGS36172.1"/>
    <property type="molecule type" value="Genomic_DNA"/>
</dbReference>
<proteinExistence type="predicted"/>
<dbReference type="GO" id="GO:0005975">
    <property type="term" value="P:carbohydrate metabolic process"/>
    <property type="evidence" value="ECO:0007669"/>
    <property type="project" value="InterPro"/>
</dbReference>
<dbReference type="AlphaFoldDB" id="A0A9E6XYD9"/>
<sequence>MHGRYLGALWALAAALAAALLLAAPAGATVVSLTFDDAFADQMPAASMLGAAGLPATFFVMSSAVGQTGHLTAADLAALKAAGHEIGGHTLDHADLPTLGPDDQRHEICDDRQALLALGTQAAVFAYPYGHFDASAQAIARSCGYTAARESGGLAAPGGCWGPCPAAETLPPADPFAIRSAASIKSTVGLADLQQLVLSAEATGGWLTLTFHHVCTDCGTYATDPSVLAAFAAWLAPRRASGTAVLTMSQALLQPAAPVAPAAEPPAAPVPAPAAPVGRRPRRRCPAAVTSHRHRRSHHVPARCRAGARGVRARRWPATTYLTSTARSAAARH</sequence>
<dbReference type="PROSITE" id="PS51677">
    <property type="entry name" value="NODB"/>
    <property type="match status" value="1"/>
</dbReference>
<dbReference type="GO" id="GO:0016810">
    <property type="term" value="F:hydrolase activity, acting on carbon-nitrogen (but not peptide) bonds"/>
    <property type="evidence" value="ECO:0007669"/>
    <property type="project" value="InterPro"/>
</dbReference>
<keyword evidence="1 3" id="KW-0732">Signal</keyword>
<feature type="region of interest" description="Disordered" evidence="2">
    <location>
        <begin position="261"/>
        <end position="301"/>
    </location>
</feature>
<dbReference type="Pfam" id="PF01522">
    <property type="entry name" value="Polysacc_deac_1"/>
    <property type="match status" value="1"/>
</dbReference>
<feature type="domain" description="NodB homology" evidence="4">
    <location>
        <begin position="29"/>
        <end position="246"/>
    </location>
</feature>
<dbReference type="RefSeq" id="WP_259315848.1">
    <property type="nucleotide sequence ID" value="NZ_CP087164.1"/>
</dbReference>
<organism evidence="5 6">
    <name type="scientific">Capillimicrobium parvum</name>
    <dbReference type="NCBI Taxonomy" id="2884022"/>
    <lineage>
        <taxon>Bacteria</taxon>
        <taxon>Bacillati</taxon>
        <taxon>Actinomycetota</taxon>
        <taxon>Thermoleophilia</taxon>
        <taxon>Solirubrobacterales</taxon>
        <taxon>Capillimicrobiaceae</taxon>
        <taxon>Capillimicrobium</taxon>
    </lineage>
</organism>
<dbReference type="Proteomes" id="UP001162834">
    <property type="component" value="Chromosome"/>
</dbReference>
<gene>
    <name evidence="5" type="ORF">DSM104329_02572</name>
</gene>